<dbReference type="AlphaFoldDB" id="A0A4U8UZ38"/>
<organism evidence="1 2">
    <name type="scientific">Steinernema carpocapsae</name>
    <name type="common">Entomopathogenic nematode</name>
    <dbReference type="NCBI Taxonomy" id="34508"/>
    <lineage>
        <taxon>Eukaryota</taxon>
        <taxon>Metazoa</taxon>
        <taxon>Ecdysozoa</taxon>
        <taxon>Nematoda</taxon>
        <taxon>Chromadorea</taxon>
        <taxon>Rhabditida</taxon>
        <taxon>Tylenchina</taxon>
        <taxon>Panagrolaimomorpha</taxon>
        <taxon>Strongyloidoidea</taxon>
        <taxon>Steinernematidae</taxon>
        <taxon>Steinernema</taxon>
    </lineage>
</organism>
<keyword evidence="2" id="KW-1185">Reference proteome</keyword>
<protein>
    <submittedName>
        <fullName evidence="1">Uncharacterized protein</fullName>
    </submittedName>
</protein>
<reference evidence="1 2" key="2">
    <citation type="journal article" date="2019" name="G3 (Bethesda)">
        <title>Hybrid Assembly of the Genome of the Entomopathogenic Nematode Steinernema carpocapsae Identifies the X-Chromosome.</title>
        <authorList>
            <person name="Serra L."/>
            <person name="Macchietto M."/>
            <person name="Macias-Munoz A."/>
            <person name="McGill C.J."/>
            <person name="Rodriguez I.M."/>
            <person name="Rodriguez B."/>
            <person name="Murad R."/>
            <person name="Mortazavi A."/>
        </authorList>
    </citation>
    <scope>NUCLEOTIDE SEQUENCE [LARGE SCALE GENOMIC DNA]</scope>
    <source>
        <strain evidence="1 2">ALL</strain>
    </source>
</reference>
<dbReference type="EMBL" id="AZBU02000001">
    <property type="protein sequence ID" value="TMS38404.1"/>
    <property type="molecule type" value="Genomic_DNA"/>
</dbReference>
<gene>
    <name evidence="1" type="ORF">L596_005137</name>
</gene>
<comment type="caution">
    <text evidence="1">The sequence shown here is derived from an EMBL/GenBank/DDBJ whole genome shotgun (WGS) entry which is preliminary data.</text>
</comment>
<sequence>MPESDWLRKGSEGRSDARAKRSLYLCQGAGAGRASLSNSNDDDSRATNQCCRQGRYAWCWLSSVGAPAGLAVAVAASSEASEAHRRSTQ</sequence>
<accession>A0A4U8UZ38</accession>
<name>A0A4U8UZ38_STECR</name>
<dbReference type="Proteomes" id="UP000298663">
    <property type="component" value="Unassembled WGS sequence"/>
</dbReference>
<evidence type="ECO:0000313" key="1">
    <source>
        <dbReference type="EMBL" id="TMS38404.1"/>
    </source>
</evidence>
<proteinExistence type="predicted"/>
<evidence type="ECO:0000313" key="2">
    <source>
        <dbReference type="Proteomes" id="UP000298663"/>
    </source>
</evidence>
<reference evidence="1 2" key="1">
    <citation type="journal article" date="2015" name="Genome Biol.">
        <title>Comparative genomics of Steinernema reveals deeply conserved gene regulatory networks.</title>
        <authorList>
            <person name="Dillman A.R."/>
            <person name="Macchietto M."/>
            <person name="Porter C.F."/>
            <person name="Rogers A."/>
            <person name="Williams B."/>
            <person name="Antoshechkin I."/>
            <person name="Lee M.M."/>
            <person name="Goodwin Z."/>
            <person name="Lu X."/>
            <person name="Lewis E.E."/>
            <person name="Goodrich-Blair H."/>
            <person name="Stock S.P."/>
            <person name="Adams B.J."/>
            <person name="Sternberg P.W."/>
            <person name="Mortazavi A."/>
        </authorList>
    </citation>
    <scope>NUCLEOTIDE SEQUENCE [LARGE SCALE GENOMIC DNA]</scope>
    <source>
        <strain evidence="1 2">ALL</strain>
    </source>
</reference>